<dbReference type="InterPro" id="IPR032466">
    <property type="entry name" value="Metal_Hydrolase"/>
</dbReference>
<dbReference type="PANTHER" id="PTHR21240">
    <property type="entry name" value="2-AMINO-3-CARBOXYLMUCONATE-6-SEMIALDEHYDE DECARBOXYLASE"/>
    <property type="match status" value="1"/>
</dbReference>
<keyword evidence="5" id="KW-1185">Reference proteome</keyword>
<accession>A0AAD0X8Z6</accession>
<dbReference type="Gene3D" id="3.20.20.140">
    <property type="entry name" value="Metal-dependent hydrolases"/>
    <property type="match status" value="1"/>
</dbReference>
<organism evidence="3 6">
    <name type="scientific">Lactiplantibacillus paraplantarum</name>
    <dbReference type="NCBI Taxonomy" id="60520"/>
    <lineage>
        <taxon>Bacteria</taxon>
        <taxon>Bacillati</taxon>
        <taxon>Bacillota</taxon>
        <taxon>Bacilli</taxon>
        <taxon>Lactobacillales</taxon>
        <taxon>Lactobacillaceae</taxon>
        <taxon>Lactiplantibacillus</taxon>
    </lineage>
</organism>
<dbReference type="Proteomes" id="UP000236162">
    <property type="component" value="Unassembled WGS sequence"/>
</dbReference>
<dbReference type="GO" id="GO:0016831">
    <property type="term" value="F:carboxy-lyase activity"/>
    <property type="evidence" value="ECO:0007669"/>
    <property type="project" value="InterPro"/>
</dbReference>
<dbReference type="InterPro" id="IPR006680">
    <property type="entry name" value="Amidohydro-rel"/>
</dbReference>
<dbReference type="GO" id="GO:0016787">
    <property type="term" value="F:hydrolase activity"/>
    <property type="evidence" value="ECO:0007669"/>
    <property type="project" value="InterPro"/>
</dbReference>
<sequence length="345" mass="38725">MIIDANVYWLPDELFTDPVLQAKFIQAVNNGRDSKATVSTNADGSKKIVIEEPIGQSSLDYFQNDYLLEHQLQDMDEGRVDMAVLKLPGCQEWLDLDLCKVFNRAVAKHVQESKGRMVALATVPPYATAANLAELDYCIDELGLNGIQLSTHYADGYLDSPAYREFFRYVATKKIPVYVHHSPVPMEYGAIKDYENLRRSYGRCEDQITAIGREVFSDLFVELPELQLIHSMLGGGFFTYKTMLLPHDSGNGRFDTTNSVSVKHRLEHNIFYEVSHAQPWGTDNLEIAIKVLGAGNVIYGSSYPVKTSWMTAGPEMIKQLEVDTSVVENILSANAKKIYRIIPSA</sequence>
<evidence type="ECO:0000313" key="3">
    <source>
        <dbReference type="EMBL" id="AYJ39831.1"/>
    </source>
</evidence>
<gene>
    <name evidence="3" type="ORF">LP667_14025</name>
    <name evidence="4" type="ORF">LPPLD21_02249</name>
</gene>
<evidence type="ECO:0000313" key="5">
    <source>
        <dbReference type="Proteomes" id="UP000236162"/>
    </source>
</evidence>
<dbReference type="GO" id="GO:0019748">
    <property type="term" value="P:secondary metabolic process"/>
    <property type="evidence" value="ECO:0007669"/>
    <property type="project" value="TreeGrafter"/>
</dbReference>
<proteinExistence type="predicted"/>
<keyword evidence="1" id="KW-0456">Lyase</keyword>
<dbReference type="InterPro" id="IPR032465">
    <property type="entry name" value="ACMSD"/>
</dbReference>
<protein>
    <submittedName>
        <fullName evidence="4">4-oxalomesaconate hydratase</fullName>
    </submittedName>
    <submittedName>
        <fullName evidence="3">Amidohydrolase</fullName>
    </submittedName>
</protein>
<dbReference type="Pfam" id="PF04909">
    <property type="entry name" value="Amidohydro_2"/>
    <property type="match status" value="1"/>
</dbReference>
<dbReference type="EMBL" id="CP032744">
    <property type="protein sequence ID" value="AYJ39831.1"/>
    <property type="molecule type" value="Genomic_DNA"/>
</dbReference>
<dbReference type="GO" id="GO:0005829">
    <property type="term" value="C:cytosol"/>
    <property type="evidence" value="ECO:0007669"/>
    <property type="project" value="TreeGrafter"/>
</dbReference>
<evidence type="ECO:0000256" key="1">
    <source>
        <dbReference type="ARBA" id="ARBA00023239"/>
    </source>
</evidence>
<evidence type="ECO:0000313" key="4">
    <source>
        <dbReference type="EMBL" id="GBF02699.1"/>
    </source>
</evidence>
<dbReference type="RefSeq" id="WP_021731078.1">
    <property type="nucleotide sequence ID" value="NZ_AVAI01000097.1"/>
</dbReference>
<reference evidence="3 6" key="2">
    <citation type="submission" date="2018-10" db="EMBL/GenBank/DDBJ databases">
        <title>Genome seuquencing of Lactobacillus species.</title>
        <authorList>
            <person name="Baek C."/>
            <person name="Yi H."/>
        </authorList>
    </citation>
    <scope>NUCLEOTIDE SEQUENCE [LARGE SCALE GENOMIC DNA]</scope>
    <source>
        <strain evidence="3 6">DSM 10667</strain>
    </source>
</reference>
<dbReference type="PANTHER" id="PTHR21240:SF30">
    <property type="entry name" value="AMIDOHYDROLASE-RELATED DOMAIN-CONTAINING PROTEIN-RELATED"/>
    <property type="match status" value="1"/>
</dbReference>
<name>A0AAD0X8Z6_9LACO</name>
<dbReference type="SUPFAM" id="SSF51556">
    <property type="entry name" value="Metallo-dependent hydrolases"/>
    <property type="match status" value="1"/>
</dbReference>
<evidence type="ECO:0000313" key="6">
    <source>
        <dbReference type="Proteomes" id="UP000277896"/>
    </source>
</evidence>
<reference evidence="4 5" key="1">
    <citation type="submission" date="2017-04" db="EMBL/GenBank/DDBJ databases">
        <title>In vitro and in silico characterization of Lactobacillus paraplantarum D2-1, a starter culture for soymilk fermentation.</title>
        <authorList>
            <person name="Endo A."/>
            <person name="Sasaki F."/>
            <person name="Maeno S."/>
            <person name="Kanesaki Y."/>
            <person name="Kubota E."/>
            <person name="Torres G.A."/>
            <person name="Tomita S."/>
            <person name="Nakagawa J."/>
        </authorList>
    </citation>
    <scope>NUCLEOTIDE SEQUENCE [LARGE SCALE GENOMIC DNA]</scope>
    <source>
        <strain evidence="4 5">D2-1</strain>
    </source>
</reference>
<dbReference type="Proteomes" id="UP000277896">
    <property type="component" value="Chromosome"/>
</dbReference>
<evidence type="ECO:0000259" key="2">
    <source>
        <dbReference type="Pfam" id="PF04909"/>
    </source>
</evidence>
<dbReference type="AlphaFoldDB" id="A0AAD0X8Z6"/>
<dbReference type="EMBL" id="BDOR01000014">
    <property type="protein sequence ID" value="GBF02699.1"/>
    <property type="molecule type" value="Genomic_DNA"/>
</dbReference>
<feature type="domain" description="Amidohydrolase-related" evidence="2">
    <location>
        <begin position="98"/>
        <end position="341"/>
    </location>
</feature>